<dbReference type="SMART" id="SM00028">
    <property type="entry name" value="TPR"/>
    <property type="match status" value="5"/>
</dbReference>
<evidence type="ECO:0000313" key="2">
    <source>
        <dbReference type="Proteomes" id="UP000597444"/>
    </source>
</evidence>
<dbReference type="AlphaFoldDB" id="A0A8J3IR12"/>
<accession>A0A8J3IR12</accession>
<dbReference type="EMBL" id="BNJK01000001">
    <property type="protein sequence ID" value="GHO93816.1"/>
    <property type="molecule type" value="Genomic_DNA"/>
</dbReference>
<dbReference type="InterPro" id="IPR011990">
    <property type="entry name" value="TPR-like_helical_dom_sf"/>
</dbReference>
<organism evidence="1 2">
    <name type="scientific">Reticulibacter mediterranei</name>
    <dbReference type="NCBI Taxonomy" id="2778369"/>
    <lineage>
        <taxon>Bacteria</taxon>
        <taxon>Bacillati</taxon>
        <taxon>Chloroflexota</taxon>
        <taxon>Ktedonobacteria</taxon>
        <taxon>Ktedonobacterales</taxon>
        <taxon>Reticulibacteraceae</taxon>
        <taxon>Reticulibacter</taxon>
    </lineage>
</organism>
<dbReference type="PANTHER" id="PTHR47691:SF3">
    <property type="entry name" value="HTH-TYPE TRANSCRIPTIONAL REGULATOR RV0890C-RELATED"/>
    <property type="match status" value="1"/>
</dbReference>
<dbReference type="Gene3D" id="1.25.40.10">
    <property type="entry name" value="Tetratricopeptide repeat domain"/>
    <property type="match status" value="3"/>
</dbReference>
<dbReference type="Proteomes" id="UP000597444">
    <property type="component" value="Unassembled WGS sequence"/>
</dbReference>
<dbReference type="RefSeq" id="WP_220204586.1">
    <property type="nucleotide sequence ID" value="NZ_BNJK01000001.1"/>
</dbReference>
<keyword evidence="2" id="KW-1185">Reference proteome</keyword>
<dbReference type="PANTHER" id="PTHR47691">
    <property type="entry name" value="REGULATOR-RELATED"/>
    <property type="match status" value="1"/>
</dbReference>
<comment type="caution">
    <text evidence="1">The sequence shown here is derived from an EMBL/GenBank/DDBJ whole genome shotgun (WGS) entry which is preliminary data.</text>
</comment>
<dbReference type="InterPro" id="IPR019734">
    <property type="entry name" value="TPR_rpt"/>
</dbReference>
<evidence type="ECO:0000313" key="1">
    <source>
        <dbReference type="EMBL" id="GHO93816.1"/>
    </source>
</evidence>
<protein>
    <recommendedName>
        <fullName evidence="3">MalT-like TPR region domain-containing protein</fullName>
    </recommendedName>
</protein>
<dbReference type="SUPFAM" id="SSF48452">
    <property type="entry name" value="TPR-like"/>
    <property type="match status" value="2"/>
</dbReference>
<proteinExistence type="predicted"/>
<evidence type="ECO:0008006" key="3">
    <source>
        <dbReference type="Google" id="ProtNLM"/>
    </source>
</evidence>
<gene>
    <name evidence="1" type="ORF">KSF_038640</name>
</gene>
<sequence>MNLFQSDNAQIDLQNRAHHTIHSMLYIAAQTRLNLAQQYQAQYSRLDTEFANLRSSFDWLIGLRSEEAAQLLNKYIEVLTPYLQQRGLQKELLRWCEATLSLNTTLQRKSAQLLLLNGQTQYALGEWSKAKDNLIAAAEASKQDDMPTYARALLDLGRLQFNQGDYEIAFQTMKQVEPLLQETNFEQWAAIRAEVAAYHLNREELDAALAIYLEIYGRNKQQGTNASTSHILLMLGVVYRRKKDYAQAHFYLEQLLKGAEIEQSQGKIATAAHHLAWVYLDERNILVARKLCGRAITHYEAISDQRGISDSYEQLGCIALTEQQGEEALIHLQKSLTMRRQLHNQQGIASSLRRIAIAHLILRHVRKGLHYLWQSLVMYHSLKILTRQQLTETFLEFVYYWRLTNHTPTSH</sequence>
<reference evidence="1" key="1">
    <citation type="submission" date="2020-10" db="EMBL/GenBank/DDBJ databases">
        <title>Taxonomic study of unclassified bacteria belonging to the class Ktedonobacteria.</title>
        <authorList>
            <person name="Yabe S."/>
            <person name="Wang C.M."/>
            <person name="Zheng Y."/>
            <person name="Sakai Y."/>
            <person name="Cavaletti L."/>
            <person name="Monciardini P."/>
            <person name="Donadio S."/>
        </authorList>
    </citation>
    <scope>NUCLEOTIDE SEQUENCE</scope>
    <source>
        <strain evidence="1">ID150040</strain>
    </source>
</reference>
<name>A0A8J3IR12_9CHLR</name>